<name>A0ABQ1KPT5_9GAMM</name>
<dbReference type="PANTHER" id="PTHR47360">
    <property type="entry name" value="MUREIN DD-ENDOPEPTIDASE MEPS/MUREIN LD-CARBOXYPEPTIDASE"/>
    <property type="match status" value="1"/>
</dbReference>
<dbReference type="RefSeq" id="WP_229680814.1">
    <property type="nucleotide sequence ID" value="NZ_BMIJ01000007.1"/>
</dbReference>
<gene>
    <name evidence="8" type="ORF">GCM10011352_34230</name>
</gene>
<reference evidence="9" key="1">
    <citation type="journal article" date="2019" name="Int. J. Syst. Evol. Microbiol.">
        <title>The Global Catalogue of Microorganisms (GCM) 10K type strain sequencing project: providing services to taxonomists for standard genome sequencing and annotation.</title>
        <authorList>
            <consortium name="The Broad Institute Genomics Platform"/>
            <consortium name="The Broad Institute Genome Sequencing Center for Infectious Disease"/>
            <person name="Wu L."/>
            <person name="Ma J."/>
        </authorList>
    </citation>
    <scope>NUCLEOTIDE SEQUENCE [LARGE SCALE GENOMIC DNA]</scope>
    <source>
        <strain evidence="9">CGMCC 1.15341</strain>
    </source>
</reference>
<protein>
    <submittedName>
        <fullName evidence="8">Peptidase P60</fullName>
    </submittedName>
</protein>
<comment type="caution">
    <text evidence="8">The sequence shown here is derived from an EMBL/GenBank/DDBJ whole genome shotgun (WGS) entry which is preliminary data.</text>
</comment>
<dbReference type="Pfam" id="PF00877">
    <property type="entry name" value="NLPC_P60"/>
    <property type="match status" value="1"/>
</dbReference>
<dbReference type="InterPro" id="IPR000064">
    <property type="entry name" value="NLP_P60_dom"/>
</dbReference>
<keyword evidence="3 6" id="KW-0732">Signal</keyword>
<evidence type="ECO:0000259" key="7">
    <source>
        <dbReference type="PROSITE" id="PS51935"/>
    </source>
</evidence>
<evidence type="ECO:0000256" key="4">
    <source>
        <dbReference type="ARBA" id="ARBA00022801"/>
    </source>
</evidence>
<keyword evidence="9" id="KW-1185">Reference proteome</keyword>
<evidence type="ECO:0000313" key="8">
    <source>
        <dbReference type="EMBL" id="GGC05209.1"/>
    </source>
</evidence>
<dbReference type="Proteomes" id="UP000629025">
    <property type="component" value="Unassembled WGS sequence"/>
</dbReference>
<dbReference type="PROSITE" id="PS51935">
    <property type="entry name" value="NLPC_P60"/>
    <property type="match status" value="1"/>
</dbReference>
<keyword evidence="5" id="KW-0788">Thiol protease</keyword>
<dbReference type="Gene3D" id="3.90.1720.10">
    <property type="entry name" value="endopeptidase domain like (from Nostoc punctiforme)"/>
    <property type="match status" value="1"/>
</dbReference>
<comment type="similarity">
    <text evidence="1">Belongs to the peptidase C40 family.</text>
</comment>
<evidence type="ECO:0000256" key="3">
    <source>
        <dbReference type="ARBA" id="ARBA00022729"/>
    </source>
</evidence>
<feature type="chain" id="PRO_5047051449" evidence="6">
    <location>
        <begin position="24"/>
        <end position="159"/>
    </location>
</feature>
<sequence>MRLIGVALLLVLLAGCSSTPRYASAPYHLSSPPAQVRVDLVEQYQRWQGVPYRLGGMDRTGIDCSGLVFRVFDDLYDLRLPRTTEQQLQFGIPIERHQLQIADLVFFKTSWKVRHVGIYLGNGDFLHASTSRGVMISSLDNPYWQSHYLASRRAIQTLP</sequence>
<proteinExistence type="inferred from homology"/>
<accession>A0ABQ1KPT5</accession>
<evidence type="ECO:0000256" key="5">
    <source>
        <dbReference type="ARBA" id="ARBA00022807"/>
    </source>
</evidence>
<evidence type="ECO:0000313" key="9">
    <source>
        <dbReference type="Proteomes" id="UP000629025"/>
    </source>
</evidence>
<dbReference type="PROSITE" id="PS51257">
    <property type="entry name" value="PROKAR_LIPOPROTEIN"/>
    <property type="match status" value="1"/>
</dbReference>
<dbReference type="InterPro" id="IPR038765">
    <property type="entry name" value="Papain-like_cys_pep_sf"/>
</dbReference>
<organism evidence="8 9">
    <name type="scientific">Marinobacterium zhoushanense</name>
    <dbReference type="NCBI Taxonomy" id="1679163"/>
    <lineage>
        <taxon>Bacteria</taxon>
        <taxon>Pseudomonadati</taxon>
        <taxon>Pseudomonadota</taxon>
        <taxon>Gammaproteobacteria</taxon>
        <taxon>Oceanospirillales</taxon>
        <taxon>Oceanospirillaceae</taxon>
        <taxon>Marinobacterium</taxon>
    </lineage>
</organism>
<evidence type="ECO:0000256" key="2">
    <source>
        <dbReference type="ARBA" id="ARBA00022670"/>
    </source>
</evidence>
<keyword evidence="2" id="KW-0645">Protease</keyword>
<dbReference type="SUPFAM" id="SSF54001">
    <property type="entry name" value="Cysteine proteinases"/>
    <property type="match status" value="1"/>
</dbReference>
<dbReference type="InterPro" id="IPR052062">
    <property type="entry name" value="Murein_DD/LD_carboxypeptidase"/>
</dbReference>
<feature type="domain" description="NlpC/P60" evidence="7">
    <location>
        <begin position="34"/>
        <end position="155"/>
    </location>
</feature>
<dbReference type="PANTHER" id="PTHR47360:SF1">
    <property type="entry name" value="ENDOPEPTIDASE NLPC-RELATED"/>
    <property type="match status" value="1"/>
</dbReference>
<evidence type="ECO:0000256" key="1">
    <source>
        <dbReference type="ARBA" id="ARBA00007074"/>
    </source>
</evidence>
<dbReference type="EMBL" id="BMIJ01000007">
    <property type="protein sequence ID" value="GGC05209.1"/>
    <property type="molecule type" value="Genomic_DNA"/>
</dbReference>
<feature type="signal peptide" evidence="6">
    <location>
        <begin position="1"/>
        <end position="23"/>
    </location>
</feature>
<evidence type="ECO:0000256" key="6">
    <source>
        <dbReference type="SAM" id="SignalP"/>
    </source>
</evidence>
<keyword evidence="4" id="KW-0378">Hydrolase</keyword>